<dbReference type="GO" id="GO:0016763">
    <property type="term" value="F:pentosyltransferase activity"/>
    <property type="evidence" value="ECO:0007669"/>
    <property type="project" value="TreeGrafter"/>
</dbReference>
<dbReference type="Pfam" id="PF13231">
    <property type="entry name" value="PMT_2"/>
    <property type="match status" value="1"/>
</dbReference>
<comment type="caution">
    <text evidence="10">The sequence shown here is derived from an EMBL/GenBank/DDBJ whole genome shotgun (WGS) entry which is preliminary data.</text>
</comment>
<dbReference type="Proteomes" id="UP000034739">
    <property type="component" value="Unassembled WGS sequence"/>
</dbReference>
<proteinExistence type="predicted"/>
<sequence>MNSFWKNRNTIAGIIFGIVFFSIGFFTVSDYGLNLDEVMHYWRGHRYLHYFLTGNRSYDDIASGARRSVFQNITFASKYTFENDSGHPVVNDVLAAGFNAVFYQALGLLPDLESHHIFILLVSSIAVGAVVYFASSLYGLFAGIIAGLSMSLYPLFLGESHFNIKDPVETSFYTLTLIAFYFGITKANYRWILVSAVSAGLALGTKFNIFFAIPTVGIWLFFARKEFVVFLRKIDKKIIFSLLSYPFIVFGIFFVSWPFLWINPVKNVLSTFIYYKDIGYGITYQADKYRFIGGINTYGLQWISFTTPIIILILTAVGIWYVGKRGLLERYKTSLFIFFWFVIPIARVTVPNTGIYGGVRQIMEYIPAMALLAGIGAHFLVSQIRKSRLVLWVKIILLILFIPIGMKLISLHPNENAYMNPIIGGVSGARARNLDFWGHTFGNVYRQGIFWLNEHAEKNSTLALGGMFEDVILREWLRPDIAYSNDFRSGFDRKGEYVMEMTSDKAILPHLFYLTYVKNFLIPVYQVMVDGVPILTIWKNDREHTKPEYLQKKEIEVVVDEKYIIQRPYSLTIKLNEVTLLTGITIEFKDRSCTFTKTGYFRTYDGTKEVTHSEDLATVLFFPKFNPLATPGELSFLFGADVTEEILVAFETDNTCLQHPGRVTIRKLVL</sequence>
<keyword evidence="4 10" id="KW-0808">Transferase</keyword>
<feature type="transmembrane region" description="Helical" evidence="8">
    <location>
        <begin position="12"/>
        <end position="33"/>
    </location>
</feature>
<feature type="transmembrane region" description="Helical" evidence="8">
    <location>
        <begin position="170"/>
        <end position="189"/>
    </location>
</feature>
<feature type="transmembrane region" description="Helical" evidence="8">
    <location>
        <begin position="302"/>
        <end position="323"/>
    </location>
</feature>
<evidence type="ECO:0000259" key="9">
    <source>
        <dbReference type="Pfam" id="PF13231"/>
    </source>
</evidence>
<accession>A0A0G1W6K8</accession>
<protein>
    <submittedName>
        <fullName evidence="10">4-amino-4-deoxy-L-arabinose transferase and related glycosyltransferase of PMT family-like protein</fullName>
    </submittedName>
</protein>
<comment type="subcellular location">
    <subcellularLocation>
        <location evidence="1">Cell membrane</location>
        <topology evidence="1">Multi-pass membrane protein</topology>
    </subcellularLocation>
</comment>
<dbReference type="GO" id="GO:0009103">
    <property type="term" value="P:lipopolysaccharide biosynthetic process"/>
    <property type="evidence" value="ECO:0007669"/>
    <property type="project" value="UniProtKB-ARBA"/>
</dbReference>
<gene>
    <name evidence="10" type="ORF">UY16_C0064G0003</name>
</gene>
<feature type="transmembrane region" description="Helical" evidence="8">
    <location>
        <begin position="365"/>
        <end position="382"/>
    </location>
</feature>
<dbReference type="InterPro" id="IPR050297">
    <property type="entry name" value="LipidA_mod_glycosyltrf_83"/>
</dbReference>
<keyword evidence="3" id="KW-0328">Glycosyltransferase</keyword>
<evidence type="ECO:0000256" key="1">
    <source>
        <dbReference type="ARBA" id="ARBA00004651"/>
    </source>
</evidence>
<evidence type="ECO:0000256" key="6">
    <source>
        <dbReference type="ARBA" id="ARBA00022989"/>
    </source>
</evidence>
<dbReference type="AlphaFoldDB" id="A0A0G1W6K8"/>
<feature type="transmembrane region" description="Helical" evidence="8">
    <location>
        <begin position="117"/>
        <end position="134"/>
    </location>
</feature>
<organism evidence="10 11">
    <name type="scientific">Candidatus Gottesmanbacteria bacterium GW2011_GWA2_47_9</name>
    <dbReference type="NCBI Taxonomy" id="1618445"/>
    <lineage>
        <taxon>Bacteria</taxon>
        <taxon>Candidatus Gottesmaniibacteriota</taxon>
    </lineage>
</organism>
<evidence type="ECO:0000256" key="7">
    <source>
        <dbReference type="ARBA" id="ARBA00023136"/>
    </source>
</evidence>
<feature type="transmembrane region" description="Helical" evidence="8">
    <location>
        <begin position="242"/>
        <end position="262"/>
    </location>
</feature>
<dbReference type="GO" id="GO:0005886">
    <property type="term" value="C:plasma membrane"/>
    <property type="evidence" value="ECO:0007669"/>
    <property type="project" value="UniProtKB-SubCell"/>
</dbReference>
<keyword evidence="6 8" id="KW-1133">Transmembrane helix</keyword>
<keyword evidence="2" id="KW-1003">Cell membrane</keyword>
<feature type="domain" description="Glycosyltransferase RgtA/B/C/D-like" evidence="9">
    <location>
        <begin position="115"/>
        <end position="227"/>
    </location>
</feature>
<evidence type="ECO:0000313" key="10">
    <source>
        <dbReference type="EMBL" id="KKU86003.1"/>
    </source>
</evidence>
<evidence type="ECO:0000256" key="3">
    <source>
        <dbReference type="ARBA" id="ARBA00022676"/>
    </source>
</evidence>
<reference evidence="10 11" key="1">
    <citation type="journal article" date="2015" name="Nature">
        <title>rRNA introns, odd ribosomes, and small enigmatic genomes across a large radiation of phyla.</title>
        <authorList>
            <person name="Brown C.T."/>
            <person name="Hug L.A."/>
            <person name="Thomas B.C."/>
            <person name="Sharon I."/>
            <person name="Castelle C.J."/>
            <person name="Singh A."/>
            <person name="Wilkins M.J."/>
            <person name="Williams K.H."/>
            <person name="Banfield J.F."/>
        </authorList>
    </citation>
    <scope>NUCLEOTIDE SEQUENCE [LARGE SCALE GENOMIC DNA]</scope>
</reference>
<dbReference type="PANTHER" id="PTHR33908:SF11">
    <property type="entry name" value="MEMBRANE PROTEIN"/>
    <property type="match status" value="1"/>
</dbReference>
<evidence type="ECO:0000256" key="2">
    <source>
        <dbReference type="ARBA" id="ARBA00022475"/>
    </source>
</evidence>
<evidence type="ECO:0000256" key="8">
    <source>
        <dbReference type="SAM" id="Phobius"/>
    </source>
</evidence>
<keyword evidence="5 8" id="KW-0812">Transmembrane</keyword>
<evidence type="ECO:0000313" key="11">
    <source>
        <dbReference type="Proteomes" id="UP000034739"/>
    </source>
</evidence>
<feature type="transmembrane region" description="Helical" evidence="8">
    <location>
        <begin position="140"/>
        <end position="158"/>
    </location>
</feature>
<name>A0A0G1W6K8_9BACT</name>
<feature type="transmembrane region" description="Helical" evidence="8">
    <location>
        <begin position="335"/>
        <end position="359"/>
    </location>
</feature>
<dbReference type="PANTHER" id="PTHR33908">
    <property type="entry name" value="MANNOSYLTRANSFERASE YKCB-RELATED"/>
    <property type="match status" value="1"/>
</dbReference>
<evidence type="ECO:0000256" key="4">
    <source>
        <dbReference type="ARBA" id="ARBA00022679"/>
    </source>
</evidence>
<evidence type="ECO:0000256" key="5">
    <source>
        <dbReference type="ARBA" id="ARBA00022692"/>
    </source>
</evidence>
<feature type="transmembrane region" description="Helical" evidence="8">
    <location>
        <begin position="201"/>
        <end position="222"/>
    </location>
</feature>
<feature type="transmembrane region" description="Helical" evidence="8">
    <location>
        <begin position="389"/>
        <end position="409"/>
    </location>
</feature>
<dbReference type="InterPro" id="IPR038731">
    <property type="entry name" value="RgtA/B/C-like"/>
</dbReference>
<dbReference type="EMBL" id="LCOY01000064">
    <property type="protein sequence ID" value="KKU86003.1"/>
    <property type="molecule type" value="Genomic_DNA"/>
</dbReference>
<keyword evidence="7 8" id="KW-0472">Membrane</keyword>